<proteinExistence type="predicted"/>
<sequence length="66" mass="7390">MNPYRLFQKGEIVQVIDPNNPLYGEVGQIDFITISGRYFVKFAGGNGVSLSPQDIKPSLECKQEKD</sequence>
<accession>A0ABV8B156</accession>
<gene>
    <name evidence="1" type="ORF">ACFOU2_11145</name>
</gene>
<evidence type="ECO:0008006" key="3">
    <source>
        <dbReference type="Google" id="ProtNLM"/>
    </source>
</evidence>
<dbReference type="RefSeq" id="WP_377915052.1">
    <property type="nucleotide sequence ID" value="NZ_JBHRZT010000044.1"/>
</dbReference>
<keyword evidence="2" id="KW-1185">Reference proteome</keyword>
<evidence type="ECO:0000313" key="1">
    <source>
        <dbReference type="EMBL" id="MFC3884013.1"/>
    </source>
</evidence>
<reference evidence="2" key="1">
    <citation type="journal article" date="2019" name="Int. J. Syst. Evol. Microbiol.">
        <title>The Global Catalogue of Microorganisms (GCM) 10K type strain sequencing project: providing services to taxonomists for standard genome sequencing and annotation.</title>
        <authorList>
            <consortium name="The Broad Institute Genomics Platform"/>
            <consortium name="The Broad Institute Genome Sequencing Center for Infectious Disease"/>
            <person name="Wu L."/>
            <person name="Ma J."/>
        </authorList>
    </citation>
    <scope>NUCLEOTIDE SEQUENCE [LARGE SCALE GENOMIC DNA]</scope>
    <source>
        <strain evidence="2">CCUG 61889</strain>
    </source>
</reference>
<evidence type="ECO:0000313" key="2">
    <source>
        <dbReference type="Proteomes" id="UP001595752"/>
    </source>
</evidence>
<organism evidence="1 2">
    <name type="scientific">Bacillus songklensis</name>
    <dbReference type="NCBI Taxonomy" id="1069116"/>
    <lineage>
        <taxon>Bacteria</taxon>
        <taxon>Bacillati</taxon>
        <taxon>Bacillota</taxon>
        <taxon>Bacilli</taxon>
        <taxon>Bacillales</taxon>
        <taxon>Bacillaceae</taxon>
        <taxon>Bacillus</taxon>
    </lineage>
</organism>
<dbReference type="EMBL" id="JBHRZT010000044">
    <property type="protein sequence ID" value="MFC3884013.1"/>
    <property type="molecule type" value="Genomic_DNA"/>
</dbReference>
<dbReference type="Proteomes" id="UP001595752">
    <property type="component" value="Unassembled WGS sequence"/>
</dbReference>
<protein>
    <recommendedName>
        <fullName evidence="3">DUF4314 domain-containing protein</fullName>
    </recommendedName>
</protein>
<name>A0ABV8B156_9BACI</name>
<comment type="caution">
    <text evidence="1">The sequence shown here is derived from an EMBL/GenBank/DDBJ whole genome shotgun (WGS) entry which is preliminary data.</text>
</comment>